<dbReference type="Pfam" id="PF02417">
    <property type="entry name" value="Chromate_transp"/>
    <property type="match status" value="1"/>
</dbReference>
<keyword evidence="3" id="KW-1003">Cell membrane</keyword>
<evidence type="ECO:0000256" key="6">
    <source>
        <dbReference type="ARBA" id="ARBA00023136"/>
    </source>
</evidence>
<dbReference type="AlphaFoldDB" id="B5RRQ6"/>
<keyword evidence="5 7" id="KW-1133">Transmembrane helix</keyword>
<reference evidence="8 9" key="1">
    <citation type="journal article" date="2008" name="PLoS Genet.">
        <title>The genome of Borrelia recurrentis, the agent of deadly louse-borne relapsing fever, is a degraded subset of tick-borne Borrelia duttonii.</title>
        <authorList>
            <person name="Lescot M."/>
            <person name="Audic S."/>
            <person name="Robert C."/>
            <person name="Nguyen T.T."/>
            <person name="Blanc G."/>
            <person name="Cutler S.J."/>
            <person name="Wincker P."/>
            <person name="Couloux A."/>
            <person name="Claverie J.-M."/>
            <person name="Raoult D."/>
            <person name="Drancourt M."/>
        </authorList>
    </citation>
    <scope>NUCLEOTIDE SEQUENCE [LARGE SCALE GENOMIC DNA]</scope>
    <source>
        <strain evidence="8 9">A1</strain>
    </source>
</reference>
<evidence type="ECO:0000256" key="5">
    <source>
        <dbReference type="ARBA" id="ARBA00022989"/>
    </source>
</evidence>
<comment type="subcellular location">
    <subcellularLocation>
        <location evidence="1">Cell membrane</location>
        <topology evidence="1">Multi-pass membrane protein</topology>
    </subcellularLocation>
</comment>
<gene>
    <name evidence="8" type="ordered locus">BRE_454</name>
</gene>
<feature type="transmembrane region" description="Helical" evidence="7">
    <location>
        <begin position="86"/>
        <end position="108"/>
    </location>
</feature>
<name>B5RRQ6_BORRA</name>
<proteinExistence type="inferred from homology"/>
<dbReference type="KEGG" id="bre:BRE_454"/>
<evidence type="ECO:0000256" key="3">
    <source>
        <dbReference type="ARBA" id="ARBA00022475"/>
    </source>
</evidence>
<evidence type="ECO:0000256" key="7">
    <source>
        <dbReference type="SAM" id="Phobius"/>
    </source>
</evidence>
<evidence type="ECO:0000313" key="8">
    <source>
        <dbReference type="EMBL" id="ACH94690.1"/>
    </source>
</evidence>
<feature type="transmembrane region" description="Helical" evidence="7">
    <location>
        <begin position="166"/>
        <end position="183"/>
    </location>
</feature>
<dbReference type="RefSeq" id="WP_012538913.1">
    <property type="nucleotide sequence ID" value="NC_011244.1"/>
</dbReference>
<protein>
    <submittedName>
        <fullName evidence="8">Chromate transport protein, putative</fullName>
    </submittedName>
</protein>
<evidence type="ECO:0000256" key="2">
    <source>
        <dbReference type="ARBA" id="ARBA00005262"/>
    </source>
</evidence>
<keyword evidence="6 7" id="KW-0472">Membrane</keyword>
<dbReference type="PANTHER" id="PTHR43663:SF2">
    <property type="entry name" value="CHROMATE TRANSPORT PROTEIN-RELATED"/>
    <property type="match status" value="1"/>
</dbReference>
<dbReference type="PANTHER" id="PTHR43663">
    <property type="entry name" value="CHROMATE TRANSPORT PROTEIN-RELATED"/>
    <property type="match status" value="1"/>
</dbReference>
<dbReference type="InterPro" id="IPR003370">
    <property type="entry name" value="Chromate_transpt"/>
</dbReference>
<evidence type="ECO:0000313" key="9">
    <source>
        <dbReference type="Proteomes" id="UP000000612"/>
    </source>
</evidence>
<feature type="transmembrane region" description="Helical" evidence="7">
    <location>
        <begin position="14"/>
        <end position="34"/>
    </location>
</feature>
<dbReference type="HOGENOM" id="CLU_018106_1_1_12"/>
<dbReference type="EMBL" id="CP000993">
    <property type="protein sequence ID" value="ACH94690.1"/>
    <property type="molecule type" value="Genomic_DNA"/>
</dbReference>
<accession>B5RRQ6</accession>
<comment type="similarity">
    <text evidence="2">Belongs to the chromate ion transporter (CHR) (TC 2.A.51) family.</text>
</comment>
<dbReference type="InterPro" id="IPR052518">
    <property type="entry name" value="CHR_Transporter"/>
</dbReference>
<evidence type="ECO:0000256" key="4">
    <source>
        <dbReference type="ARBA" id="ARBA00022692"/>
    </source>
</evidence>
<dbReference type="GO" id="GO:0005886">
    <property type="term" value="C:plasma membrane"/>
    <property type="evidence" value="ECO:0007669"/>
    <property type="project" value="UniProtKB-SubCell"/>
</dbReference>
<dbReference type="Proteomes" id="UP000000612">
    <property type="component" value="Chromosome"/>
</dbReference>
<evidence type="ECO:0000256" key="1">
    <source>
        <dbReference type="ARBA" id="ARBA00004651"/>
    </source>
</evidence>
<keyword evidence="4 7" id="KW-0812">Transmembrane</keyword>
<keyword evidence="9" id="KW-1185">Reference proteome</keyword>
<organism evidence="8 9">
    <name type="scientific">Borrelia recurrentis (strain A1)</name>
    <dbReference type="NCBI Taxonomy" id="412418"/>
    <lineage>
        <taxon>Bacteria</taxon>
        <taxon>Pseudomonadati</taxon>
        <taxon>Spirochaetota</taxon>
        <taxon>Spirochaetia</taxon>
        <taxon>Spirochaetales</taxon>
        <taxon>Borreliaceae</taxon>
        <taxon>Borrelia</taxon>
    </lineage>
</organism>
<feature type="transmembrane region" description="Helical" evidence="7">
    <location>
        <begin position="55"/>
        <end position="74"/>
    </location>
</feature>
<dbReference type="GO" id="GO:0015109">
    <property type="term" value="F:chromate transmembrane transporter activity"/>
    <property type="evidence" value="ECO:0007669"/>
    <property type="project" value="InterPro"/>
</dbReference>
<sequence>MNEKKETSYELLKLFYLVFKITTITIGGGLLIISELKKAIVNKRKLISEQEFKEILTTSSIIPGVTAINFAFLIGKKIKGFKGAFVLTIAGILPSIFVITIIALYINLNSNNIYFQKFIEGAKISSTIVMSMIIIEFSKKMLNRSIIKWGTCVLITYVLYKFHIDLSYILLIFLLICSITYTMKKKFLKARYKFDFTKFIHHIF</sequence>